<reference evidence="8" key="2">
    <citation type="journal article" date="2024" name="Nature">
        <title>Anoxygenic phototroph of the Chloroflexota uses a type I reaction centre.</title>
        <authorList>
            <person name="Tsuji J.M."/>
            <person name="Shaw N.A."/>
            <person name="Nagashima S."/>
            <person name="Venkiteswaran J.J."/>
            <person name="Schiff S.L."/>
            <person name="Watanabe T."/>
            <person name="Fukui M."/>
            <person name="Hanada S."/>
            <person name="Tank M."/>
            <person name="Neufeld J.D."/>
        </authorList>
    </citation>
    <scope>NUCLEOTIDE SEQUENCE</scope>
    <source>
        <strain evidence="8">L227-S17</strain>
    </source>
</reference>
<dbReference type="Gene3D" id="3.40.190.10">
    <property type="entry name" value="Periplasmic binding protein-like II"/>
    <property type="match status" value="1"/>
</dbReference>
<keyword evidence="4 5" id="KW-0732">Signal</keyword>
<keyword evidence="3" id="KW-0813">Transport</keyword>
<evidence type="ECO:0000313" key="9">
    <source>
        <dbReference type="Proteomes" id="UP000521676"/>
    </source>
</evidence>
<dbReference type="PANTHER" id="PTHR30290:SF10">
    <property type="entry name" value="PERIPLASMIC OLIGOPEPTIDE-BINDING PROTEIN-RELATED"/>
    <property type="match status" value="1"/>
</dbReference>
<feature type="chain" id="PRO_5035878822" evidence="5">
    <location>
        <begin position="25"/>
        <end position="597"/>
    </location>
</feature>
<dbReference type="InterPro" id="IPR000914">
    <property type="entry name" value="SBP_5_dom"/>
</dbReference>
<protein>
    <submittedName>
        <fullName evidence="7">Peptide ABC transporter substrate-binding protein</fullName>
    </submittedName>
</protein>
<dbReference type="InterPro" id="IPR030678">
    <property type="entry name" value="Peptide/Ni-bd"/>
</dbReference>
<sequence>MRNRRYSRLSVVAVFLMVVTAILGACGDNTATPVATTASATTAAATTAAGTTKAATTAAAGATTAAATTAAAGATTAAATTAAATAAVASSGHPGIYREVWFGPDPTTLDPQAVQPAGYTTRYMYGNLYIGLSDYDEKANIIPGIAKEWKVSADNKVWTFTLNPAAKFSSGRQVTAADVAYTYERAADSKLKSTSAYSTVSDIVGAAEKFAGTADKISGIKVIDDTTIELTLKSSVPFLPSKLASSAAFILNKDIVESDPKWWETKSAGAGPFQLAEWQHGQQIALTPNPNWFGSKVKLTRIEYLLVGDATNRLSVFESGKTDAHWSLLTDEINRLKKDTGEMGKMFKQWDIGMGYILYVGMNANGYEPFKNAKVRQAVTMALDSQAINDTPLNGAGFTATGLIPSGLPGYVPGQMKLKYDPTAAKKLLADAGYADASKMPELVLSQVGSGPDIAGTTQFIQEALKTNLGMNVRINVTDQQSFIAQLQQGKVAAWASLMIASLPDQYSVLSQFSSKNPQNVFGYNNPEYDALLQQALTISDDKARNAVYNQLETKLMDDAAIMPVMWAKFYTLQRPYVSGLRVNVLGIMPYTNLEVK</sequence>
<dbReference type="RefSeq" id="WP_341469633.1">
    <property type="nucleotide sequence ID" value="NZ_CP128399.1"/>
</dbReference>
<dbReference type="PROSITE" id="PS51257">
    <property type="entry name" value="PROKAR_LIPOPROTEIN"/>
    <property type="match status" value="1"/>
</dbReference>
<comment type="subcellular location">
    <subcellularLocation>
        <location evidence="1">Cell envelope</location>
    </subcellularLocation>
</comment>
<dbReference type="EMBL" id="JACATZ010000001">
    <property type="protein sequence ID" value="NWJ45879.1"/>
    <property type="molecule type" value="Genomic_DNA"/>
</dbReference>
<dbReference type="GO" id="GO:0030313">
    <property type="term" value="C:cell envelope"/>
    <property type="evidence" value="ECO:0007669"/>
    <property type="project" value="UniProtKB-SubCell"/>
</dbReference>
<evidence type="ECO:0000256" key="3">
    <source>
        <dbReference type="ARBA" id="ARBA00022448"/>
    </source>
</evidence>
<keyword evidence="10" id="KW-1185">Reference proteome</keyword>
<dbReference type="Proteomes" id="UP000521676">
    <property type="component" value="Unassembled WGS sequence"/>
</dbReference>
<dbReference type="PIRSF" id="PIRSF002741">
    <property type="entry name" value="MppA"/>
    <property type="match status" value="1"/>
</dbReference>
<dbReference type="EMBL" id="CP128399">
    <property type="protein sequence ID" value="WJW67743.1"/>
    <property type="molecule type" value="Genomic_DNA"/>
</dbReference>
<dbReference type="AlphaFoldDB" id="A0A8T7M1D4"/>
<feature type="signal peptide" evidence="5">
    <location>
        <begin position="1"/>
        <end position="24"/>
    </location>
</feature>
<dbReference type="GO" id="GO:0015833">
    <property type="term" value="P:peptide transport"/>
    <property type="evidence" value="ECO:0007669"/>
    <property type="project" value="TreeGrafter"/>
</dbReference>
<dbReference type="Pfam" id="PF00496">
    <property type="entry name" value="SBP_bac_5"/>
    <property type="match status" value="1"/>
</dbReference>
<comment type="similarity">
    <text evidence="2">Belongs to the bacterial solute-binding protein 5 family.</text>
</comment>
<organism evidence="7 9">
    <name type="scientific">Candidatus Chlorohelix allophototropha</name>
    <dbReference type="NCBI Taxonomy" id="3003348"/>
    <lineage>
        <taxon>Bacteria</taxon>
        <taxon>Bacillati</taxon>
        <taxon>Chloroflexota</taxon>
        <taxon>Chloroflexia</taxon>
        <taxon>Candidatus Chloroheliales</taxon>
        <taxon>Candidatus Chloroheliaceae</taxon>
        <taxon>Candidatus Chlorohelix</taxon>
    </lineage>
</organism>
<dbReference type="Proteomes" id="UP001431572">
    <property type="component" value="Chromosome 1"/>
</dbReference>
<evidence type="ECO:0000256" key="2">
    <source>
        <dbReference type="ARBA" id="ARBA00005695"/>
    </source>
</evidence>
<dbReference type="PANTHER" id="PTHR30290">
    <property type="entry name" value="PERIPLASMIC BINDING COMPONENT OF ABC TRANSPORTER"/>
    <property type="match status" value="1"/>
</dbReference>
<dbReference type="InterPro" id="IPR039424">
    <property type="entry name" value="SBP_5"/>
</dbReference>
<dbReference type="SUPFAM" id="SSF53850">
    <property type="entry name" value="Periplasmic binding protein-like II"/>
    <property type="match status" value="1"/>
</dbReference>
<gene>
    <name evidence="7" type="ORF">HXX08_08375</name>
    <name evidence="8" type="ORF">OZ401_001018</name>
</gene>
<dbReference type="Gene3D" id="3.10.105.10">
    <property type="entry name" value="Dipeptide-binding Protein, Domain 3"/>
    <property type="match status" value="1"/>
</dbReference>
<evidence type="ECO:0000259" key="6">
    <source>
        <dbReference type="Pfam" id="PF00496"/>
    </source>
</evidence>
<evidence type="ECO:0000313" key="7">
    <source>
        <dbReference type="EMBL" id="NWJ45879.1"/>
    </source>
</evidence>
<dbReference type="Gene3D" id="3.90.76.10">
    <property type="entry name" value="Dipeptide-binding Protein, Domain 1"/>
    <property type="match status" value="1"/>
</dbReference>
<reference evidence="7 9" key="1">
    <citation type="submission" date="2020-06" db="EMBL/GenBank/DDBJ databases">
        <title>Anoxygenic phototrophic Chloroflexota member uses a Type I reaction center.</title>
        <authorList>
            <person name="Tsuji J.M."/>
            <person name="Shaw N.A."/>
            <person name="Nagashima S."/>
            <person name="Venkiteswaran J."/>
            <person name="Schiff S.L."/>
            <person name="Hanada S."/>
            <person name="Tank M."/>
            <person name="Neufeld J.D."/>
        </authorList>
    </citation>
    <scope>NUCLEOTIDE SEQUENCE [LARGE SCALE GENOMIC DNA]</scope>
    <source>
        <strain evidence="7">L227-S17</strain>
    </source>
</reference>
<dbReference type="GO" id="GO:0043190">
    <property type="term" value="C:ATP-binding cassette (ABC) transporter complex"/>
    <property type="evidence" value="ECO:0007669"/>
    <property type="project" value="InterPro"/>
</dbReference>
<name>A0A8T7M1D4_9CHLR</name>
<dbReference type="GO" id="GO:1904680">
    <property type="term" value="F:peptide transmembrane transporter activity"/>
    <property type="evidence" value="ECO:0007669"/>
    <property type="project" value="TreeGrafter"/>
</dbReference>
<evidence type="ECO:0000313" key="8">
    <source>
        <dbReference type="EMBL" id="WJW67743.1"/>
    </source>
</evidence>
<accession>A0A8T7M1D4</accession>
<evidence type="ECO:0000256" key="1">
    <source>
        <dbReference type="ARBA" id="ARBA00004196"/>
    </source>
</evidence>
<dbReference type="GO" id="GO:0042597">
    <property type="term" value="C:periplasmic space"/>
    <property type="evidence" value="ECO:0007669"/>
    <property type="project" value="UniProtKB-ARBA"/>
</dbReference>
<feature type="domain" description="Solute-binding protein family 5" evidence="6">
    <location>
        <begin position="141"/>
        <end position="519"/>
    </location>
</feature>
<evidence type="ECO:0000256" key="4">
    <source>
        <dbReference type="ARBA" id="ARBA00022729"/>
    </source>
</evidence>
<evidence type="ECO:0000256" key="5">
    <source>
        <dbReference type="SAM" id="SignalP"/>
    </source>
</evidence>
<dbReference type="CDD" id="cd08504">
    <property type="entry name" value="PBP2_OppA"/>
    <property type="match status" value="1"/>
</dbReference>
<evidence type="ECO:0000313" key="10">
    <source>
        <dbReference type="Proteomes" id="UP001431572"/>
    </source>
</evidence>
<proteinExistence type="inferred from homology"/>